<evidence type="ECO:0000313" key="2">
    <source>
        <dbReference type="Proteomes" id="UP000663864"/>
    </source>
</evidence>
<dbReference type="SUPFAM" id="SSF52047">
    <property type="entry name" value="RNI-like"/>
    <property type="match status" value="1"/>
</dbReference>
<dbReference type="Gene3D" id="3.80.10.10">
    <property type="entry name" value="Ribonuclease Inhibitor"/>
    <property type="match status" value="2"/>
</dbReference>
<dbReference type="Proteomes" id="UP000663864">
    <property type="component" value="Unassembled WGS sequence"/>
</dbReference>
<proteinExistence type="predicted"/>
<comment type="caution">
    <text evidence="1">The sequence shown here is derived from an EMBL/GenBank/DDBJ whole genome shotgun (WGS) entry which is preliminary data.</text>
</comment>
<dbReference type="AlphaFoldDB" id="A0A815NPP4"/>
<organism evidence="1 2">
    <name type="scientific">Rotaria sordida</name>
    <dbReference type="NCBI Taxonomy" id="392033"/>
    <lineage>
        <taxon>Eukaryota</taxon>
        <taxon>Metazoa</taxon>
        <taxon>Spiralia</taxon>
        <taxon>Gnathifera</taxon>
        <taxon>Rotifera</taxon>
        <taxon>Eurotatoria</taxon>
        <taxon>Bdelloidea</taxon>
        <taxon>Philodinida</taxon>
        <taxon>Philodinidae</taxon>
        <taxon>Rotaria</taxon>
    </lineage>
</organism>
<protein>
    <submittedName>
        <fullName evidence="1">Uncharacterized protein</fullName>
    </submittedName>
</protein>
<gene>
    <name evidence="1" type="ORF">ZHD862_LOCUS34661</name>
</gene>
<name>A0A815NPP4_9BILA</name>
<evidence type="ECO:0000313" key="1">
    <source>
        <dbReference type="EMBL" id="CAF1437378.1"/>
    </source>
</evidence>
<accession>A0A815NPP4</accession>
<sequence>MPLLQSLNISRGLQFDPVSSADISRLHGRVNHLKYLILTDCMVNTDNLMDIIAHMINLRSLTVSVYENSDIINASRWKQLITSSLPYLTVFRFRFGTFDRNEIVRKYEDFQSDFWIKEHQWYTECLLGDQIVSCIFTVPYLNDIRPMWLKYVRHFNTLVDNSKTFDNVTDLHSLGEELMTSSGFYFPNITSLVIHSLPVLANEGDEQRFIRSLKRTMNLSNLKHLEIPLCSQTNRPTILLEILKEAPHLSSLNIYNCAIDILKTNKEICRYTSEMIKKLQFCVYFQPNPCHKPHDVSSIHKVFPNVEQMTCPMTQSDSCLFLLNNLPKLSALNINFYQSVNSDSFSKVKEELSKLKNIFFYEEILRDKQHTKLMAFGFWVDRGDITA</sequence>
<dbReference type="EMBL" id="CAJNOT010004574">
    <property type="protein sequence ID" value="CAF1437378.1"/>
    <property type="molecule type" value="Genomic_DNA"/>
</dbReference>
<reference evidence="1" key="1">
    <citation type="submission" date="2021-02" db="EMBL/GenBank/DDBJ databases">
        <authorList>
            <person name="Nowell W R."/>
        </authorList>
    </citation>
    <scope>NUCLEOTIDE SEQUENCE</scope>
</reference>
<dbReference type="InterPro" id="IPR032675">
    <property type="entry name" value="LRR_dom_sf"/>
</dbReference>